<dbReference type="Proteomes" id="UP000028713">
    <property type="component" value="Unassembled WGS sequence"/>
</dbReference>
<dbReference type="InterPro" id="IPR018637">
    <property type="entry name" value="DUF2059"/>
</dbReference>
<sequence length="160" mass="18225">MIKMKKIIFLCCMLVGVVFHSQSKQEKVRTLISLSGAFKLSKDVEKDVISRYKHKYTNVPDHVWTSLEPRINIDNLINDVINIYESKFTEKEIEELLVFYKSDLGKKLIQNSPAIMTEIQTATSNWGMNVNNLINNDLEAKGYLTSPPPPANPPAPMRSN</sequence>
<evidence type="ECO:0000313" key="3">
    <source>
        <dbReference type="EMBL" id="KFE99459.1"/>
    </source>
</evidence>
<proteinExistence type="predicted"/>
<feature type="domain" description="DUF2059" evidence="2">
    <location>
        <begin position="75"/>
        <end position="130"/>
    </location>
</feature>
<dbReference type="Pfam" id="PF09832">
    <property type="entry name" value="DUF2059"/>
    <property type="match status" value="1"/>
</dbReference>
<protein>
    <recommendedName>
        <fullName evidence="2">DUF2059 domain-containing protein</fullName>
    </recommendedName>
</protein>
<evidence type="ECO:0000313" key="4">
    <source>
        <dbReference type="Proteomes" id="UP000028713"/>
    </source>
</evidence>
<organism evidence="3 4">
    <name type="scientific">Chryseobacterium formosense</name>
    <dbReference type="NCBI Taxonomy" id="236814"/>
    <lineage>
        <taxon>Bacteria</taxon>
        <taxon>Pseudomonadati</taxon>
        <taxon>Bacteroidota</taxon>
        <taxon>Flavobacteriia</taxon>
        <taxon>Flavobacteriales</taxon>
        <taxon>Weeksellaceae</taxon>
        <taxon>Chryseobacterium group</taxon>
        <taxon>Chryseobacterium</taxon>
    </lineage>
</organism>
<accession>A0A085Z4U6</accession>
<dbReference type="eggNOG" id="COG3184">
    <property type="taxonomic scope" value="Bacteria"/>
</dbReference>
<name>A0A085Z4U6_9FLAO</name>
<feature type="region of interest" description="Disordered" evidence="1">
    <location>
        <begin position="141"/>
        <end position="160"/>
    </location>
</feature>
<evidence type="ECO:0000259" key="2">
    <source>
        <dbReference type="Pfam" id="PF09832"/>
    </source>
</evidence>
<evidence type="ECO:0000256" key="1">
    <source>
        <dbReference type="SAM" id="MobiDB-lite"/>
    </source>
</evidence>
<keyword evidence="4" id="KW-1185">Reference proteome</keyword>
<dbReference type="STRING" id="236814.IX39_01980"/>
<dbReference type="AlphaFoldDB" id="A0A085Z4U6"/>
<gene>
    <name evidence="3" type="ORF">IX39_01980</name>
</gene>
<dbReference type="EMBL" id="JPRP01000001">
    <property type="protein sequence ID" value="KFE99459.1"/>
    <property type="molecule type" value="Genomic_DNA"/>
</dbReference>
<dbReference type="OrthoDB" id="1143459at2"/>
<feature type="compositionally biased region" description="Pro residues" evidence="1">
    <location>
        <begin position="146"/>
        <end position="160"/>
    </location>
</feature>
<comment type="caution">
    <text evidence="3">The sequence shown here is derived from an EMBL/GenBank/DDBJ whole genome shotgun (WGS) entry which is preliminary data.</text>
</comment>
<reference evidence="3 4" key="1">
    <citation type="submission" date="2014-07" db="EMBL/GenBank/DDBJ databases">
        <title>Genome of Chryseobacterium formosense LMG 24722.</title>
        <authorList>
            <person name="Pipes S.E."/>
            <person name="Stropko S.J."/>
            <person name="Newman J.D."/>
        </authorList>
    </citation>
    <scope>NUCLEOTIDE SEQUENCE [LARGE SCALE GENOMIC DNA]</scope>
    <source>
        <strain evidence="3 4">LMG 24722</strain>
    </source>
</reference>